<dbReference type="KEGG" id="scn:Solca_0553"/>
<dbReference type="HAMAP" id="MF_01813">
    <property type="entry name" value="MenG_UbiE_methyltr"/>
    <property type="match status" value="1"/>
</dbReference>
<dbReference type="PANTHER" id="PTHR43591:SF24">
    <property type="entry name" value="2-METHOXY-6-POLYPRENYL-1,4-BENZOQUINOL METHYLASE, MITOCHONDRIAL"/>
    <property type="match status" value="1"/>
</dbReference>
<protein>
    <recommendedName>
        <fullName evidence="5">Demethylmenaquinone methyltransferase</fullName>
        <ecNumber evidence="5">2.1.1.163</ecNumber>
    </recommendedName>
</protein>
<organism evidence="6 7">
    <name type="scientific">Solitalea canadensis (strain ATCC 29591 / DSM 3403 / JCM 21819 / LMG 8368 / NBRC 15130 / NCIMB 12057 / USAM 9D)</name>
    <name type="common">Flexibacter canadensis</name>
    <dbReference type="NCBI Taxonomy" id="929556"/>
    <lineage>
        <taxon>Bacteria</taxon>
        <taxon>Pseudomonadati</taxon>
        <taxon>Bacteroidota</taxon>
        <taxon>Sphingobacteriia</taxon>
        <taxon>Sphingobacteriales</taxon>
        <taxon>Sphingobacteriaceae</taxon>
        <taxon>Solitalea</taxon>
    </lineage>
</organism>
<keyword evidence="4 5" id="KW-0949">S-adenosyl-L-methionine</keyword>
<dbReference type="PROSITE" id="PS01183">
    <property type="entry name" value="UBIE_1"/>
    <property type="match status" value="1"/>
</dbReference>
<evidence type="ECO:0000256" key="4">
    <source>
        <dbReference type="ARBA" id="ARBA00022691"/>
    </source>
</evidence>
<evidence type="ECO:0000256" key="2">
    <source>
        <dbReference type="ARBA" id="ARBA00022603"/>
    </source>
</evidence>
<keyword evidence="7" id="KW-1185">Reference proteome</keyword>
<comment type="similarity">
    <text evidence="5">Belongs to the class I-like SAM-binding methyltransferase superfamily. MenG/UbiE family.</text>
</comment>
<dbReference type="PROSITE" id="PS51608">
    <property type="entry name" value="SAM_MT_UBIE"/>
    <property type="match status" value="1"/>
</dbReference>
<dbReference type="eggNOG" id="COG2226">
    <property type="taxonomic scope" value="Bacteria"/>
</dbReference>
<dbReference type="EMBL" id="CP003349">
    <property type="protein sequence ID" value="AFD05683.1"/>
    <property type="molecule type" value="Genomic_DNA"/>
</dbReference>
<feature type="binding site" evidence="5">
    <location>
        <position position="88"/>
    </location>
    <ligand>
        <name>S-adenosyl-L-methionine</name>
        <dbReference type="ChEBI" id="CHEBI:59789"/>
    </ligand>
</feature>
<feature type="binding site" evidence="5">
    <location>
        <position position="68"/>
    </location>
    <ligand>
        <name>S-adenosyl-L-methionine</name>
        <dbReference type="ChEBI" id="CHEBI:59789"/>
    </ligand>
</feature>
<name>H8KP46_SOLCM</name>
<comment type="pathway">
    <text evidence="5">Quinol/quinone metabolism; menaquinone biosynthesis; menaquinol from 1,4-dihydroxy-2-naphthoate: step 2/2.</text>
</comment>
<evidence type="ECO:0000256" key="5">
    <source>
        <dbReference type="HAMAP-Rule" id="MF_01813"/>
    </source>
</evidence>
<dbReference type="Gene3D" id="3.40.50.150">
    <property type="entry name" value="Vaccinia Virus protein VP39"/>
    <property type="match status" value="1"/>
</dbReference>
<keyword evidence="1 5" id="KW-0474">Menaquinone biosynthesis</keyword>
<dbReference type="GO" id="GO:0009234">
    <property type="term" value="P:menaquinone biosynthetic process"/>
    <property type="evidence" value="ECO:0007669"/>
    <property type="project" value="UniProtKB-UniRule"/>
</dbReference>
<evidence type="ECO:0000313" key="7">
    <source>
        <dbReference type="Proteomes" id="UP000007590"/>
    </source>
</evidence>
<dbReference type="Proteomes" id="UP000007590">
    <property type="component" value="Chromosome"/>
</dbReference>
<evidence type="ECO:0000313" key="6">
    <source>
        <dbReference type="EMBL" id="AFD05683.1"/>
    </source>
</evidence>
<dbReference type="RefSeq" id="WP_014678911.1">
    <property type="nucleotide sequence ID" value="NC_017770.1"/>
</dbReference>
<dbReference type="HOGENOM" id="CLU_037990_0_0_10"/>
<dbReference type="UniPathway" id="UPA00079">
    <property type="reaction ID" value="UER00169"/>
</dbReference>
<comment type="catalytic activity">
    <reaction evidence="5">
        <text>a 2-demethylmenaquinol + S-adenosyl-L-methionine = a menaquinol + S-adenosyl-L-homocysteine + H(+)</text>
        <dbReference type="Rhea" id="RHEA:42640"/>
        <dbReference type="Rhea" id="RHEA-COMP:9539"/>
        <dbReference type="Rhea" id="RHEA-COMP:9563"/>
        <dbReference type="ChEBI" id="CHEBI:15378"/>
        <dbReference type="ChEBI" id="CHEBI:18151"/>
        <dbReference type="ChEBI" id="CHEBI:55437"/>
        <dbReference type="ChEBI" id="CHEBI:57856"/>
        <dbReference type="ChEBI" id="CHEBI:59789"/>
        <dbReference type="EC" id="2.1.1.163"/>
    </reaction>
</comment>
<dbReference type="Pfam" id="PF01209">
    <property type="entry name" value="Ubie_methyltran"/>
    <property type="match status" value="1"/>
</dbReference>
<dbReference type="InterPro" id="IPR029063">
    <property type="entry name" value="SAM-dependent_MTases_sf"/>
</dbReference>
<dbReference type="AlphaFoldDB" id="H8KP46"/>
<dbReference type="EC" id="2.1.1.163" evidence="5"/>
<sequence length="243" mass="27496">MAEAVKPYKELDSTKKEQVAQMFDKIAGKYDFLNHFLSFGIDIWWRKKAISELNAIKPNLILDVATGTGDLGFKAIEMLKPEKVIGIDISEGMLAFAEKKIAERNLQNVFSVQVGDSENLPFADNTFDAVIVSFGVRNFENLEKGLVNIQRVLKPGGKAVVLEFSKPTMFPFKQLYNFYFFNLLPFFGKFVSKDNSAYTYLPESVYAFPDGEKFTDIMKRSGFQQTKIKKLTLGISSIYTGIK</sequence>
<dbReference type="CDD" id="cd02440">
    <property type="entry name" value="AdoMet_MTases"/>
    <property type="match status" value="1"/>
</dbReference>
<feature type="binding site" evidence="5">
    <location>
        <begin position="116"/>
        <end position="117"/>
    </location>
    <ligand>
        <name>S-adenosyl-L-methionine</name>
        <dbReference type="ChEBI" id="CHEBI:59789"/>
    </ligand>
</feature>
<feature type="binding site" evidence="5">
    <location>
        <position position="133"/>
    </location>
    <ligand>
        <name>S-adenosyl-L-methionine</name>
        <dbReference type="ChEBI" id="CHEBI:59789"/>
    </ligand>
</feature>
<keyword evidence="6" id="KW-0830">Ubiquinone</keyword>
<comment type="function">
    <text evidence="5">Methyltransferase required for the conversion of demethylmenaquinol (DMKH2) to menaquinol (MKH2).</text>
</comment>
<dbReference type="InterPro" id="IPR004033">
    <property type="entry name" value="UbiE/COQ5_MeTrFase"/>
</dbReference>
<keyword evidence="2 5" id="KW-0489">Methyltransferase</keyword>
<dbReference type="GO" id="GO:0043770">
    <property type="term" value="F:demethylmenaquinone methyltransferase activity"/>
    <property type="evidence" value="ECO:0007669"/>
    <property type="project" value="UniProtKB-UniRule"/>
</dbReference>
<dbReference type="SUPFAM" id="SSF53335">
    <property type="entry name" value="S-adenosyl-L-methionine-dependent methyltransferases"/>
    <property type="match status" value="1"/>
</dbReference>
<dbReference type="NCBIfam" id="TIGR01934">
    <property type="entry name" value="MenG_MenH_UbiE"/>
    <property type="match status" value="1"/>
</dbReference>
<dbReference type="STRING" id="929556.Solca_0553"/>
<evidence type="ECO:0000256" key="1">
    <source>
        <dbReference type="ARBA" id="ARBA00022428"/>
    </source>
</evidence>
<keyword evidence="3 5" id="KW-0808">Transferase</keyword>
<evidence type="ECO:0000256" key="3">
    <source>
        <dbReference type="ARBA" id="ARBA00022679"/>
    </source>
</evidence>
<reference evidence="6" key="1">
    <citation type="submission" date="2012-02" db="EMBL/GenBank/DDBJ databases">
        <title>The complete genome of Solitalea canadensis DSM 3403.</title>
        <authorList>
            <consortium name="US DOE Joint Genome Institute (JGI-PGF)"/>
            <person name="Lucas S."/>
            <person name="Copeland A."/>
            <person name="Lapidus A."/>
            <person name="Glavina del Rio T."/>
            <person name="Dalin E."/>
            <person name="Tice H."/>
            <person name="Bruce D."/>
            <person name="Goodwin L."/>
            <person name="Pitluck S."/>
            <person name="Peters L."/>
            <person name="Ovchinnikova G."/>
            <person name="Lu M."/>
            <person name="Kyrpides N."/>
            <person name="Mavromatis K."/>
            <person name="Ivanova N."/>
            <person name="Brettin T."/>
            <person name="Detter J.C."/>
            <person name="Han C."/>
            <person name="Larimer F."/>
            <person name="Land M."/>
            <person name="Hauser L."/>
            <person name="Markowitz V."/>
            <person name="Cheng J.-F."/>
            <person name="Hugenholtz P."/>
            <person name="Woyke T."/>
            <person name="Wu D."/>
            <person name="Spring S."/>
            <person name="Schroeder M."/>
            <person name="Kopitz M."/>
            <person name="Brambilla E."/>
            <person name="Klenk H.-P."/>
            <person name="Eisen J.A."/>
        </authorList>
    </citation>
    <scope>NUCLEOTIDE SEQUENCE</scope>
    <source>
        <strain evidence="6">DSM 3403</strain>
    </source>
</reference>
<dbReference type="InterPro" id="IPR023576">
    <property type="entry name" value="UbiE/COQ5_MeTrFase_CS"/>
</dbReference>
<gene>
    <name evidence="5" type="primary">menG</name>
    <name evidence="6" type="ordered locus">Solca_0553</name>
</gene>
<dbReference type="GO" id="GO:0032259">
    <property type="term" value="P:methylation"/>
    <property type="evidence" value="ECO:0007669"/>
    <property type="project" value="UniProtKB-KW"/>
</dbReference>
<dbReference type="NCBIfam" id="NF001244">
    <property type="entry name" value="PRK00216.1-5"/>
    <property type="match status" value="1"/>
</dbReference>
<dbReference type="OrthoDB" id="9808140at2"/>
<proteinExistence type="inferred from homology"/>
<dbReference type="PROSITE" id="PS01184">
    <property type="entry name" value="UBIE_2"/>
    <property type="match status" value="1"/>
</dbReference>
<accession>H8KP46</accession>
<dbReference type="PANTHER" id="PTHR43591">
    <property type="entry name" value="METHYLTRANSFERASE"/>
    <property type="match status" value="1"/>
</dbReference>